<organism evidence="2 3">
    <name type="scientific">Spongiivirga citrea</name>
    <dbReference type="NCBI Taxonomy" id="1481457"/>
    <lineage>
        <taxon>Bacteria</taxon>
        <taxon>Pseudomonadati</taxon>
        <taxon>Bacteroidota</taxon>
        <taxon>Flavobacteriia</taxon>
        <taxon>Flavobacteriales</taxon>
        <taxon>Flavobacteriaceae</taxon>
        <taxon>Spongiivirga</taxon>
    </lineage>
</organism>
<dbReference type="Proteomes" id="UP000474296">
    <property type="component" value="Unassembled WGS sequence"/>
</dbReference>
<reference evidence="2 3" key="1">
    <citation type="submission" date="2020-01" db="EMBL/GenBank/DDBJ databases">
        <title>Spongiivirga citrea KCTC 32990T.</title>
        <authorList>
            <person name="Wang G."/>
        </authorList>
    </citation>
    <scope>NUCLEOTIDE SEQUENCE [LARGE SCALE GENOMIC DNA]</scope>
    <source>
        <strain evidence="2 3">KCTC 32990</strain>
    </source>
</reference>
<proteinExistence type="predicted"/>
<feature type="signal peptide" evidence="1">
    <location>
        <begin position="1"/>
        <end position="23"/>
    </location>
</feature>
<evidence type="ECO:0000313" key="3">
    <source>
        <dbReference type="Proteomes" id="UP000474296"/>
    </source>
</evidence>
<name>A0A6M0CL76_9FLAO</name>
<evidence type="ECO:0000256" key="1">
    <source>
        <dbReference type="SAM" id="SignalP"/>
    </source>
</evidence>
<dbReference type="RefSeq" id="WP_164033375.1">
    <property type="nucleotide sequence ID" value="NZ_JAABOQ010000007.1"/>
</dbReference>
<gene>
    <name evidence="2" type="ORF">GWK10_15820</name>
</gene>
<keyword evidence="1" id="KW-0732">Signal</keyword>
<feature type="chain" id="PRO_5026859601" description="DUF4251 domain-containing protein" evidence="1">
    <location>
        <begin position="24"/>
        <end position="173"/>
    </location>
</feature>
<dbReference type="EMBL" id="JAABOQ010000007">
    <property type="protein sequence ID" value="NER18686.1"/>
    <property type="molecule type" value="Genomic_DNA"/>
</dbReference>
<accession>A0A6M0CL76</accession>
<dbReference type="AlphaFoldDB" id="A0A6M0CL76"/>
<keyword evidence="3" id="KW-1185">Reference proteome</keyword>
<protein>
    <recommendedName>
        <fullName evidence="4">DUF4251 domain-containing protein</fullName>
    </recommendedName>
</protein>
<sequence>MKSMFKSGLLLITALGCFQFTVAQENTFSTSYVLESDLYANQLKKELDNNVGSKAAYDDAAEIGKLLRHNASQLDSKIPIPMPPCNYTVVCGSNKLEGVVTKDLGYIDASIVDSNDNVVATLNVSPIFVDASSGIKVYNFVWTHQVFGKVTLNITRPTTSKETKQYKHQVVLQ</sequence>
<dbReference type="PROSITE" id="PS51257">
    <property type="entry name" value="PROKAR_LIPOPROTEIN"/>
    <property type="match status" value="1"/>
</dbReference>
<comment type="caution">
    <text evidence="2">The sequence shown here is derived from an EMBL/GenBank/DDBJ whole genome shotgun (WGS) entry which is preliminary data.</text>
</comment>
<evidence type="ECO:0000313" key="2">
    <source>
        <dbReference type="EMBL" id="NER18686.1"/>
    </source>
</evidence>
<evidence type="ECO:0008006" key="4">
    <source>
        <dbReference type="Google" id="ProtNLM"/>
    </source>
</evidence>